<protein>
    <submittedName>
        <fullName evidence="2">LAQU0S09e00386g1_1</fullName>
    </submittedName>
</protein>
<reference evidence="3" key="1">
    <citation type="submission" date="2015-10" db="EMBL/GenBank/DDBJ databases">
        <authorList>
            <person name="Devillers H."/>
        </authorList>
    </citation>
    <scope>NUCLEOTIDE SEQUENCE [LARGE SCALE GENOMIC DNA]</scope>
</reference>
<keyword evidence="1" id="KW-1133">Transmembrane helix</keyword>
<evidence type="ECO:0000313" key="2">
    <source>
        <dbReference type="EMBL" id="CUS23245.1"/>
    </source>
</evidence>
<dbReference type="EMBL" id="LN890527">
    <property type="protein sequence ID" value="CUS23245.1"/>
    <property type="molecule type" value="Genomic_DNA"/>
</dbReference>
<dbReference type="OrthoDB" id="4065731at2759"/>
<keyword evidence="1" id="KW-0812">Transmembrane</keyword>
<sequence>MEPDLDQVQAGISRFASYVFRTLAWILPLAYRFAQSHPTITNILGYMLSAYILWKVVCHLWAFIKKLLLVAAVLLSVLLWYRGLHQVLSVDAPILLEYLRNDSYLQDRWSQAVRAMNPTYLGVYSPFLLGHHLQELRNRGLRFLANASN</sequence>
<name>A0A0P1KT94_9SACH</name>
<evidence type="ECO:0000313" key="3">
    <source>
        <dbReference type="Proteomes" id="UP000236544"/>
    </source>
</evidence>
<gene>
    <name evidence="2" type="ORF">LAQU0_S09e00386g</name>
</gene>
<dbReference type="Proteomes" id="UP000236544">
    <property type="component" value="Unassembled WGS sequence"/>
</dbReference>
<feature type="transmembrane region" description="Helical" evidence="1">
    <location>
        <begin position="43"/>
        <end position="62"/>
    </location>
</feature>
<accession>A0A0P1KT94</accession>
<feature type="transmembrane region" description="Helical" evidence="1">
    <location>
        <begin position="68"/>
        <end position="84"/>
    </location>
</feature>
<proteinExistence type="predicted"/>
<keyword evidence="3" id="KW-1185">Reference proteome</keyword>
<dbReference type="InterPro" id="IPR024316">
    <property type="entry name" value="APQ12"/>
</dbReference>
<organism evidence="2 3">
    <name type="scientific">Lachancea quebecensis</name>
    <dbReference type="NCBI Taxonomy" id="1654605"/>
    <lineage>
        <taxon>Eukaryota</taxon>
        <taxon>Fungi</taxon>
        <taxon>Dikarya</taxon>
        <taxon>Ascomycota</taxon>
        <taxon>Saccharomycotina</taxon>
        <taxon>Saccharomycetes</taxon>
        <taxon>Saccharomycetales</taxon>
        <taxon>Saccharomycetaceae</taxon>
        <taxon>Lachancea</taxon>
    </lineage>
</organism>
<keyword evidence="1" id="KW-0472">Membrane</keyword>
<dbReference type="AlphaFoldDB" id="A0A0P1KT94"/>
<dbReference type="Pfam" id="PF12716">
    <property type="entry name" value="Apq12"/>
    <property type="match status" value="1"/>
</dbReference>
<feature type="transmembrane region" description="Helical" evidence="1">
    <location>
        <begin position="12"/>
        <end position="31"/>
    </location>
</feature>
<evidence type="ECO:0000256" key="1">
    <source>
        <dbReference type="SAM" id="Phobius"/>
    </source>
</evidence>